<dbReference type="Gene3D" id="3.40.50.300">
    <property type="entry name" value="P-loop containing nucleotide triphosphate hydrolases"/>
    <property type="match status" value="1"/>
</dbReference>
<dbReference type="PANTHER" id="PTHR47691:SF3">
    <property type="entry name" value="HTH-TYPE TRANSCRIPTIONAL REGULATOR RV0890C-RELATED"/>
    <property type="match status" value="1"/>
</dbReference>
<accession>A0A318K517</accession>
<feature type="repeat" description="TPR" evidence="1">
    <location>
        <begin position="1233"/>
        <end position="1266"/>
    </location>
</feature>
<dbReference type="SUPFAM" id="SSF50494">
    <property type="entry name" value="Trypsin-like serine proteases"/>
    <property type="match status" value="1"/>
</dbReference>
<dbReference type="Proteomes" id="UP000247569">
    <property type="component" value="Unassembled WGS sequence"/>
</dbReference>
<evidence type="ECO:0000313" key="5">
    <source>
        <dbReference type="Proteomes" id="UP000247569"/>
    </source>
</evidence>
<dbReference type="InterPro" id="IPR019734">
    <property type="entry name" value="TPR_rpt"/>
</dbReference>
<feature type="domain" description="Orc1-like AAA ATPase" evidence="3">
    <location>
        <begin position="606"/>
        <end position="750"/>
    </location>
</feature>
<evidence type="ECO:0000259" key="2">
    <source>
        <dbReference type="Pfam" id="PF12770"/>
    </source>
</evidence>
<dbReference type="InterPro" id="IPR009003">
    <property type="entry name" value="Peptidase_S1_PA"/>
</dbReference>
<dbReference type="SUPFAM" id="SSF52540">
    <property type="entry name" value="P-loop containing nucleoside triphosphate hydrolases"/>
    <property type="match status" value="1"/>
</dbReference>
<evidence type="ECO:0000313" key="4">
    <source>
        <dbReference type="EMBL" id="PXX58063.1"/>
    </source>
</evidence>
<evidence type="ECO:0000256" key="1">
    <source>
        <dbReference type="PROSITE-ProRule" id="PRU00339"/>
    </source>
</evidence>
<dbReference type="Gene3D" id="2.40.10.120">
    <property type="match status" value="1"/>
</dbReference>
<dbReference type="Pfam" id="PF13191">
    <property type="entry name" value="AAA_16"/>
    <property type="match status" value="1"/>
</dbReference>
<dbReference type="RefSeq" id="WP_110293874.1">
    <property type="nucleotide sequence ID" value="NZ_QJKF01000015.1"/>
</dbReference>
<dbReference type="Gene3D" id="1.25.40.10">
    <property type="entry name" value="Tetratricopeptide repeat domain"/>
    <property type="match status" value="2"/>
</dbReference>
<sequence>MSAPDPRVPGYLGRILDGDRAVGSCFQVAPGVLVTALHVLDDIEAGREGAIVRVDALADGVAAFSATVARTDGLHDLAVLDTSGQLPESVAGWAATDRIELTVPAVVTGASMLPDEHTYRFLDAPGHWGGGTTRDDEIPWGRFVSSAVVRGMSGAPVRRLSDDFVIGVVSQRYNSADGWGRDSVWVARIEDLRPLLGEMSEIVVTGSPPSHEAVEVVLTVTDDRVRLHGNGIDVSAPHTGACSALLHAIEEIRSERMRLSSSAMSRARLADLTTETRAHSISLRRAGELIADSFLPPPLSTALARVFTAAAATHTPVRIGIDAGQYSELPWEALPDPIARRPLALHPLITTYRHLLAPPARSIPGPLRILIAIAVPDGGRGQVLDYEREVRSVLSAVRDVRHHAAEVRIVEFATTAAIRAEFEQAPAHILHLSGYYRPGHLLLEDELGAARELSAQEFVAEAIPPGSMPPVFSLAARYAGVAAEPAASSFGAALINHGASVVICTVTSVTDRYATALYARVYQALNRSRTPDVVTAVADARRIVHQQWLSSPDPAEVMLTGLDEWSQVTVLAGAGAVRVYDPTVSETVAPHGRVPIPGLLTRAAGEFVGRRREIRRLPAHLAGNRYSGVLLHGIGGVGKTTLAAEIVRCQQFASVIPVVTGETNVDDLLAAVAGTIRQHCLIDEDAARDPRVLRAAQIASCTTEPWQARLTALRTFVFDLLPVLLVLDNFEDNLDNSRSVADPQLAALLSAWLAEPGNSRVFVTSRYPFTFPDNGHHRLFVHQVGPLSQTETLKMVWSLPTLDRLTVTELDRIWRLVGGHPRSLEYLDALLNNQIGRYHDITHRLENAIARDPEARPALTARTLDTALAATVTLIADDILLDELLGRLSPAAHQLLIGASVYREPVENTALLYQVGTDNLAAAQQPDYRALNNTIVATVERHRTEPTAQAFDVVALPPHVLDEIDPVVAEYHTKPKPPISAEVDLGELICELTSSSLLTTDLDTGRAFVHRSTAAALERLCARRRCDDIAVAHRRAAMYWIWRVAAWPQDRDADLHDRLEARYHYLHAHNTAAAHDLTLAICDRLHTAGAWDHEATLIHDTLCRLSATAPERAEWLRRSGMIAQLRGDYVEAERQYRVALTIGEDLGNRVGIATSYRQLGMIAQLRGDYVEAERHYRVALTMDEDLGNRAGVATSDHQLGMIAQLRGDYVEAERYYRRSLATKEELGNRIGTAAAYGQLGLLAQDQGNYTEAEHYYQRALAIKQELGNRAGMATSYGQLGLLAQDRGDYAEAAHRYRLTLAINRELGDHVGIVADYCLLGALAEVQGDFAEAERQYRRALALAEEVGYHAGIAAGHHQLGVLAQLRGDYTAADHEYQCALALAAELGYRAGTATTIAALGSLEFERGELIEAVRLYLEAWRLHTDMKLDIAATQVEEKLWCLRDQLGMNVFRAQTREVLSSKHAELLESLLDAEP</sequence>
<keyword evidence="5" id="KW-1185">Reference proteome</keyword>
<dbReference type="Pfam" id="PF13365">
    <property type="entry name" value="Trypsin_2"/>
    <property type="match status" value="1"/>
</dbReference>
<keyword evidence="1" id="KW-0802">TPR repeat</keyword>
<dbReference type="InterPro" id="IPR024983">
    <property type="entry name" value="CHAT_dom"/>
</dbReference>
<dbReference type="InterPro" id="IPR027417">
    <property type="entry name" value="P-loop_NTPase"/>
</dbReference>
<organism evidence="4 5">
    <name type="scientific">Nocardia tenerifensis</name>
    <dbReference type="NCBI Taxonomy" id="228006"/>
    <lineage>
        <taxon>Bacteria</taxon>
        <taxon>Bacillati</taxon>
        <taxon>Actinomycetota</taxon>
        <taxon>Actinomycetes</taxon>
        <taxon>Mycobacteriales</taxon>
        <taxon>Nocardiaceae</taxon>
        <taxon>Nocardia</taxon>
    </lineage>
</organism>
<feature type="repeat" description="TPR" evidence="1">
    <location>
        <begin position="1313"/>
        <end position="1346"/>
    </location>
</feature>
<name>A0A318K517_9NOCA</name>
<reference evidence="4 5" key="1">
    <citation type="submission" date="2018-05" db="EMBL/GenBank/DDBJ databases">
        <title>Genomic Encyclopedia of Type Strains, Phase IV (KMG-IV): sequencing the most valuable type-strain genomes for metagenomic binning, comparative biology and taxonomic classification.</title>
        <authorList>
            <person name="Goeker M."/>
        </authorList>
    </citation>
    <scope>NUCLEOTIDE SEQUENCE [LARGE SCALE GENOMIC DNA]</scope>
    <source>
        <strain evidence="4 5">DSM 44704</strain>
    </source>
</reference>
<evidence type="ECO:0000259" key="3">
    <source>
        <dbReference type="Pfam" id="PF13191"/>
    </source>
</evidence>
<dbReference type="Pfam" id="PF13374">
    <property type="entry name" value="TPR_10"/>
    <property type="match status" value="1"/>
</dbReference>
<comment type="caution">
    <text evidence="4">The sequence shown here is derived from an EMBL/GenBank/DDBJ whole genome shotgun (WGS) entry which is preliminary data.</text>
</comment>
<protein>
    <submittedName>
        <fullName evidence="4">Tetratricopeptide (TPR) repeat protein</fullName>
    </submittedName>
</protein>
<dbReference type="SUPFAM" id="SSF48452">
    <property type="entry name" value="TPR-like"/>
    <property type="match status" value="2"/>
</dbReference>
<dbReference type="PANTHER" id="PTHR47691">
    <property type="entry name" value="REGULATOR-RELATED"/>
    <property type="match status" value="1"/>
</dbReference>
<dbReference type="InterPro" id="IPR041664">
    <property type="entry name" value="AAA_16"/>
</dbReference>
<feature type="domain" description="CHAT" evidence="2">
    <location>
        <begin position="285"/>
        <end position="543"/>
    </location>
</feature>
<proteinExistence type="predicted"/>
<dbReference type="Pfam" id="PF13424">
    <property type="entry name" value="TPR_12"/>
    <property type="match status" value="3"/>
</dbReference>
<dbReference type="EMBL" id="QJKF01000015">
    <property type="protein sequence ID" value="PXX58063.1"/>
    <property type="molecule type" value="Genomic_DNA"/>
</dbReference>
<dbReference type="PROSITE" id="PS50005">
    <property type="entry name" value="TPR"/>
    <property type="match status" value="3"/>
</dbReference>
<dbReference type="SMART" id="SM00028">
    <property type="entry name" value="TPR"/>
    <property type="match status" value="8"/>
</dbReference>
<dbReference type="Pfam" id="PF12770">
    <property type="entry name" value="CHAT"/>
    <property type="match status" value="1"/>
</dbReference>
<feature type="repeat" description="TPR" evidence="1">
    <location>
        <begin position="1153"/>
        <end position="1186"/>
    </location>
</feature>
<dbReference type="InterPro" id="IPR011990">
    <property type="entry name" value="TPR-like_helical_dom_sf"/>
</dbReference>
<dbReference type="OrthoDB" id="4302715at2"/>
<gene>
    <name evidence="4" type="ORF">DFR70_11536</name>
</gene>